<proteinExistence type="predicted"/>
<dbReference type="AlphaFoldDB" id="S2VYM6"/>
<feature type="compositionally biased region" description="Basic and acidic residues" evidence="2">
    <location>
        <begin position="101"/>
        <end position="110"/>
    </location>
</feature>
<feature type="compositionally biased region" description="Low complexity" evidence="2">
    <location>
        <begin position="111"/>
        <end position="121"/>
    </location>
</feature>
<dbReference type="PANTHER" id="PTHR21666:SF270">
    <property type="entry name" value="MUREIN HYDROLASE ACTIVATOR ENVC"/>
    <property type="match status" value="1"/>
</dbReference>
<name>S2VYM6_9ACTN</name>
<feature type="compositionally biased region" description="Basic and acidic residues" evidence="2">
    <location>
        <begin position="69"/>
        <end position="94"/>
    </location>
</feature>
<organism evidence="4 5">
    <name type="scientific">Propionimicrobium lymphophilum ACS-093-V-SCH5</name>
    <dbReference type="NCBI Taxonomy" id="883161"/>
    <lineage>
        <taxon>Bacteria</taxon>
        <taxon>Bacillati</taxon>
        <taxon>Actinomycetota</taxon>
        <taxon>Actinomycetes</taxon>
        <taxon>Propionibacteriales</taxon>
        <taxon>Propionibacteriaceae</taxon>
        <taxon>Propionimicrobium</taxon>
    </lineage>
</organism>
<dbReference type="InterPro" id="IPR016047">
    <property type="entry name" value="M23ase_b-sheet_dom"/>
</dbReference>
<dbReference type="STRING" id="883161.HMPREF9306_01332"/>
<evidence type="ECO:0000259" key="3">
    <source>
        <dbReference type="Pfam" id="PF01551"/>
    </source>
</evidence>
<dbReference type="InterPro" id="IPR011055">
    <property type="entry name" value="Dup_hybrid_motif"/>
</dbReference>
<dbReference type="CDD" id="cd12797">
    <property type="entry name" value="M23_peptidase"/>
    <property type="match status" value="1"/>
</dbReference>
<dbReference type="PANTHER" id="PTHR21666">
    <property type="entry name" value="PEPTIDASE-RELATED"/>
    <property type="match status" value="1"/>
</dbReference>
<sequence>MSSHSIIADMARGIRFVSGVASIALLVSGLTSVSWANETAQPDTPAPAASSAAPQEPTGPAQDNNDPADNSKDHDGTDSSGHPDKPNQDEETTKPDSGTTNRDEKKESTKNSESASSSKGSSDIKPVDGFDKITLADAASVTTDKKVIDALNEILEIQGRAMRVTQNLEKSKKAQKEAEKKLSQAEDQLSIQQKKVDDAKVSLGLIAMSQQQGHETMATANVLLKSEDAQGFLSKLATMRNVGDITNEQLRRSLSECERLADLKTIRKELTQKAADEVNRQKALKAEYEAKIKQAEEVLEKLSPGQLDLLKKLNDTTIKNRTSKLLEGSLAEGDFDLSGVTGLPTGKGQGIWPASGPITSPFGYRVNPVVGFSELHDGTDIGAPCGAPVQSAWPGVVISAHYQRGYGNRVLVDSGMYKATYNHLSGFAVQPGQTVKAGQLIGTVGTTGWSTGCHLHFSTWVNGQIADPTTIF</sequence>
<dbReference type="Gene3D" id="2.70.70.10">
    <property type="entry name" value="Glucose Permease (Domain IIA)"/>
    <property type="match status" value="1"/>
</dbReference>
<dbReference type="GO" id="GO:0004222">
    <property type="term" value="F:metalloendopeptidase activity"/>
    <property type="evidence" value="ECO:0007669"/>
    <property type="project" value="TreeGrafter"/>
</dbReference>
<feature type="coiled-coil region" evidence="1">
    <location>
        <begin position="260"/>
        <end position="301"/>
    </location>
</feature>
<feature type="compositionally biased region" description="Low complexity" evidence="2">
    <location>
        <begin position="38"/>
        <end position="56"/>
    </location>
</feature>
<evidence type="ECO:0000313" key="5">
    <source>
        <dbReference type="Proteomes" id="UP000014417"/>
    </source>
</evidence>
<dbReference type="Proteomes" id="UP000014417">
    <property type="component" value="Unassembled WGS sequence"/>
</dbReference>
<feature type="compositionally biased region" description="Basic and acidic residues" evidence="2">
    <location>
        <begin position="169"/>
        <end position="184"/>
    </location>
</feature>
<feature type="region of interest" description="Disordered" evidence="2">
    <location>
        <begin position="168"/>
        <end position="187"/>
    </location>
</feature>
<keyword evidence="5" id="KW-1185">Reference proteome</keyword>
<dbReference type="InterPro" id="IPR050570">
    <property type="entry name" value="Cell_wall_metabolism_enzyme"/>
</dbReference>
<dbReference type="HOGENOM" id="CLU_029425_4_5_11"/>
<protein>
    <recommendedName>
        <fullName evidence="3">M23ase beta-sheet core domain-containing protein</fullName>
    </recommendedName>
</protein>
<dbReference type="EMBL" id="AGZR01000008">
    <property type="protein sequence ID" value="EPD32633.1"/>
    <property type="molecule type" value="Genomic_DNA"/>
</dbReference>
<evidence type="ECO:0000313" key="4">
    <source>
        <dbReference type="EMBL" id="EPD32633.1"/>
    </source>
</evidence>
<evidence type="ECO:0000256" key="2">
    <source>
        <dbReference type="SAM" id="MobiDB-lite"/>
    </source>
</evidence>
<dbReference type="SUPFAM" id="SSF51261">
    <property type="entry name" value="Duplicated hybrid motif"/>
    <property type="match status" value="1"/>
</dbReference>
<accession>S2VYM6</accession>
<feature type="domain" description="M23ase beta-sheet core" evidence="3">
    <location>
        <begin position="375"/>
        <end position="468"/>
    </location>
</feature>
<gene>
    <name evidence="4" type="ORF">HMPREF9306_01332</name>
</gene>
<feature type="region of interest" description="Disordered" evidence="2">
    <location>
        <begin position="38"/>
        <end position="128"/>
    </location>
</feature>
<reference evidence="4 5" key="1">
    <citation type="submission" date="2013-04" db="EMBL/GenBank/DDBJ databases">
        <title>The Genome Sequence of Propionimicrobium lymphophilum ACS-093-V-SCH5.</title>
        <authorList>
            <consortium name="The Broad Institute Genomics Platform"/>
            <person name="Earl A."/>
            <person name="Ward D."/>
            <person name="Feldgarden M."/>
            <person name="Gevers D."/>
            <person name="Saerens B."/>
            <person name="Vaneechoutte M."/>
            <person name="Walker B."/>
            <person name="Young S."/>
            <person name="Zeng Q."/>
            <person name="Gargeya S."/>
            <person name="Fitzgerald M."/>
            <person name="Haas B."/>
            <person name="Abouelleil A."/>
            <person name="Allen A.W."/>
            <person name="Alvarado L."/>
            <person name="Arachchi H.M."/>
            <person name="Berlin A.M."/>
            <person name="Chapman S.B."/>
            <person name="Gainer-Dewar J."/>
            <person name="Goldberg J."/>
            <person name="Griggs A."/>
            <person name="Gujja S."/>
            <person name="Hansen M."/>
            <person name="Howarth C."/>
            <person name="Imamovic A."/>
            <person name="Ireland A."/>
            <person name="Larimer J."/>
            <person name="McCowan C."/>
            <person name="Murphy C."/>
            <person name="Pearson M."/>
            <person name="Poon T.W."/>
            <person name="Priest M."/>
            <person name="Roberts A."/>
            <person name="Saif S."/>
            <person name="Shea T."/>
            <person name="Sisk P."/>
            <person name="Sykes S."/>
            <person name="Wortman J."/>
            <person name="Nusbaum C."/>
            <person name="Birren B."/>
        </authorList>
    </citation>
    <scope>NUCLEOTIDE SEQUENCE [LARGE SCALE GENOMIC DNA]</scope>
    <source>
        <strain evidence="4 5">ACS-093-V-SCH5</strain>
    </source>
</reference>
<evidence type="ECO:0000256" key="1">
    <source>
        <dbReference type="SAM" id="Coils"/>
    </source>
</evidence>
<dbReference type="PATRIC" id="fig|883161.3.peg.1325"/>
<keyword evidence="1" id="KW-0175">Coiled coil</keyword>
<comment type="caution">
    <text evidence="4">The sequence shown here is derived from an EMBL/GenBank/DDBJ whole genome shotgun (WGS) entry which is preliminary data.</text>
</comment>
<dbReference type="Pfam" id="PF01551">
    <property type="entry name" value="Peptidase_M23"/>
    <property type="match status" value="1"/>
</dbReference>